<accession>A0A077DDZ5</accession>
<keyword evidence="2" id="KW-0732">Signal</keyword>
<reference evidence="3 4" key="1">
    <citation type="journal article" date="2014" name="BMC Genomics">
        <title>A genomic perspective on a new bacterial genus and species from the Alcaligenaceae family, Basilea psittacipulmonis.</title>
        <authorList>
            <person name="Whiteson K.L."/>
            <person name="Hernandez D."/>
            <person name="Lazarevic V."/>
            <person name="Gaia N."/>
            <person name="Farinelli L."/>
            <person name="Francois P."/>
            <person name="Pilo P."/>
            <person name="Frey J."/>
            <person name="Schrenzel J."/>
        </authorList>
    </citation>
    <scope>NUCLEOTIDE SEQUENCE [LARGE SCALE GENOMIC DNA]</scope>
    <source>
        <strain evidence="3 4">DSM 24701</strain>
    </source>
</reference>
<feature type="chain" id="PRO_5001717849" evidence="2">
    <location>
        <begin position="28"/>
        <end position="164"/>
    </location>
</feature>
<dbReference type="SMART" id="SM00028">
    <property type="entry name" value="TPR"/>
    <property type="match status" value="2"/>
</dbReference>
<proteinExistence type="predicted"/>
<dbReference type="SUPFAM" id="SSF48452">
    <property type="entry name" value="TPR-like"/>
    <property type="match status" value="1"/>
</dbReference>
<evidence type="ECO:0000256" key="2">
    <source>
        <dbReference type="SAM" id="SignalP"/>
    </source>
</evidence>
<evidence type="ECO:0000313" key="4">
    <source>
        <dbReference type="Proteomes" id="UP000028945"/>
    </source>
</evidence>
<dbReference type="Pfam" id="PF13174">
    <property type="entry name" value="TPR_6"/>
    <property type="match status" value="1"/>
</dbReference>
<dbReference type="KEGG" id="bpsi:IX83_05590"/>
<keyword evidence="4" id="KW-1185">Reference proteome</keyword>
<dbReference type="PROSITE" id="PS50005">
    <property type="entry name" value="TPR"/>
    <property type="match status" value="1"/>
</dbReference>
<organism evidence="3 4">
    <name type="scientific">Basilea psittacipulmonis DSM 24701</name>
    <dbReference type="NCBI Taxonomy" id="1072685"/>
    <lineage>
        <taxon>Bacteria</taxon>
        <taxon>Pseudomonadati</taxon>
        <taxon>Pseudomonadota</taxon>
        <taxon>Betaproteobacteria</taxon>
        <taxon>Burkholderiales</taxon>
        <taxon>Alcaligenaceae</taxon>
        <taxon>Basilea</taxon>
    </lineage>
</organism>
<dbReference type="OrthoDB" id="5294075at2"/>
<feature type="signal peptide" evidence="2">
    <location>
        <begin position="1"/>
        <end position="27"/>
    </location>
</feature>
<gene>
    <name evidence="3" type="ORF">IX83_05590</name>
</gene>
<dbReference type="Pfam" id="PF00515">
    <property type="entry name" value="TPR_1"/>
    <property type="match status" value="1"/>
</dbReference>
<dbReference type="Gene3D" id="1.25.40.10">
    <property type="entry name" value="Tetratricopeptide repeat domain"/>
    <property type="match status" value="1"/>
</dbReference>
<keyword evidence="1" id="KW-0802">TPR repeat</keyword>
<dbReference type="RefSeq" id="WP_038500013.1">
    <property type="nucleotide sequence ID" value="NZ_AFWK01000064.1"/>
</dbReference>
<evidence type="ECO:0000256" key="1">
    <source>
        <dbReference type="PROSITE-ProRule" id="PRU00339"/>
    </source>
</evidence>
<feature type="repeat" description="TPR" evidence="1">
    <location>
        <begin position="117"/>
        <end position="150"/>
    </location>
</feature>
<sequence length="164" mass="18263">MNIHLNRIRQTGLLCLLLCLTHAPAHAGEGWRWLNKELGKITPSVDTSIPESKTTFYKRMDSLIKSKNAKAALKELNKATSDPMIETLKARAYETLGDTATALKIYTKLSESYPELAEIWNNIGVIKAKEGNIDEAIALFKKSIVTNPDLSAPLKNLKKLQSKE</sequence>
<evidence type="ECO:0000313" key="3">
    <source>
        <dbReference type="EMBL" id="AIL32859.1"/>
    </source>
</evidence>
<dbReference type="InterPro" id="IPR019734">
    <property type="entry name" value="TPR_rpt"/>
</dbReference>
<dbReference type="HOGENOM" id="CLU_1615779_0_0_4"/>
<dbReference type="EMBL" id="CP009238">
    <property type="protein sequence ID" value="AIL32859.1"/>
    <property type="molecule type" value="Genomic_DNA"/>
</dbReference>
<dbReference type="AlphaFoldDB" id="A0A077DDZ5"/>
<dbReference type="Proteomes" id="UP000028945">
    <property type="component" value="Chromosome"/>
</dbReference>
<dbReference type="STRING" id="1072685.IX83_05590"/>
<dbReference type="InterPro" id="IPR011990">
    <property type="entry name" value="TPR-like_helical_dom_sf"/>
</dbReference>
<name>A0A077DDZ5_9BURK</name>
<dbReference type="eggNOG" id="COG0457">
    <property type="taxonomic scope" value="Bacteria"/>
</dbReference>
<protein>
    <submittedName>
        <fullName evidence="3">Uncharacterized protein</fullName>
    </submittedName>
</protein>